<comment type="caution">
    <text evidence="10">The sequence shown here is derived from an EMBL/GenBank/DDBJ whole genome shotgun (WGS) entry which is preliminary data.</text>
</comment>
<dbReference type="RefSeq" id="WP_189414999.1">
    <property type="nucleotide sequence ID" value="NZ_BMYZ01000001.1"/>
</dbReference>
<dbReference type="Gene3D" id="1.20.5.3310">
    <property type="match status" value="1"/>
</dbReference>
<evidence type="ECO:0000256" key="6">
    <source>
        <dbReference type="ARBA" id="ARBA00022989"/>
    </source>
</evidence>
<comment type="subunit">
    <text evidence="9">The Tat system comprises two distinct complexes: a TatABC complex, containing multiple copies of TatA, TatB and TatC subunits, and a separate TatA complex, containing only TatA subunits. Substrates initially bind to the TatABC complex, which probably triggers association of the separate TatA complex to form the active translocon.</text>
</comment>
<name>A0ABQ3AMS3_9GAMM</name>
<dbReference type="Proteomes" id="UP000619761">
    <property type="component" value="Unassembled WGS sequence"/>
</dbReference>
<sequence>MTAHIFAGNFGSPMQILIILIIVLLIFGGSRLRNLGGDLGGAIKGFKKAMSDGDKEKEQEKLQADDHKIIEGSVEKDKVTTDKDPK</sequence>
<keyword evidence="6 9" id="KW-1133">Transmembrane helix</keyword>
<protein>
    <recommendedName>
        <fullName evidence="9">Sec-independent protein translocase protein TatA</fullName>
    </recommendedName>
</protein>
<evidence type="ECO:0000313" key="10">
    <source>
        <dbReference type="EMBL" id="GGY61282.1"/>
    </source>
</evidence>
<dbReference type="Pfam" id="PF02416">
    <property type="entry name" value="TatA_B_E"/>
    <property type="match status" value="1"/>
</dbReference>
<dbReference type="EMBL" id="BMYZ01000001">
    <property type="protein sequence ID" value="GGY61282.1"/>
    <property type="molecule type" value="Genomic_DNA"/>
</dbReference>
<comment type="function">
    <text evidence="9">Part of the twin-arginine translocation (Tat) system that transports large folded proteins containing a characteristic twin-arginine motif in their signal peptide across membranes. TatA could form the protein-conducting channel of the Tat system.</text>
</comment>
<evidence type="ECO:0000256" key="4">
    <source>
        <dbReference type="ARBA" id="ARBA00022692"/>
    </source>
</evidence>
<evidence type="ECO:0000256" key="5">
    <source>
        <dbReference type="ARBA" id="ARBA00022927"/>
    </source>
</evidence>
<evidence type="ECO:0000256" key="1">
    <source>
        <dbReference type="ARBA" id="ARBA00004162"/>
    </source>
</evidence>
<evidence type="ECO:0000256" key="8">
    <source>
        <dbReference type="ARBA" id="ARBA00023136"/>
    </source>
</evidence>
<keyword evidence="3 9" id="KW-1003">Cell membrane</keyword>
<organism evidence="10 11">
    <name type="scientific">Cellvibrio zantedeschiae</name>
    <dbReference type="NCBI Taxonomy" id="1237077"/>
    <lineage>
        <taxon>Bacteria</taxon>
        <taxon>Pseudomonadati</taxon>
        <taxon>Pseudomonadota</taxon>
        <taxon>Gammaproteobacteria</taxon>
        <taxon>Cellvibrionales</taxon>
        <taxon>Cellvibrionaceae</taxon>
        <taxon>Cellvibrio</taxon>
    </lineage>
</organism>
<evidence type="ECO:0000256" key="9">
    <source>
        <dbReference type="HAMAP-Rule" id="MF_00236"/>
    </source>
</evidence>
<keyword evidence="2 9" id="KW-0813">Transport</keyword>
<keyword evidence="7 9" id="KW-0811">Translocation</keyword>
<evidence type="ECO:0000256" key="7">
    <source>
        <dbReference type="ARBA" id="ARBA00023010"/>
    </source>
</evidence>
<dbReference type="NCBIfam" id="TIGR01411">
    <property type="entry name" value="tatAE"/>
    <property type="match status" value="1"/>
</dbReference>
<comment type="subcellular location">
    <subcellularLocation>
        <location evidence="1 9">Cell membrane</location>
        <topology evidence="1 9">Single-pass membrane protein</topology>
    </subcellularLocation>
</comment>
<keyword evidence="8 9" id="KW-0472">Membrane</keyword>
<evidence type="ECO:0000313" key="11">
    <source>
        <dbReference type="Proteomes" id="UP000619761"/>
    </source>
</evidence>
<keyword evidence="4 9" id="KW-0812">Transmembrane</keyword>
<evidence type="ECO:0000256" key="3">
    <source>
        <dbReference type="ARBA" id="ARBA00022475"/>
    </source>
</evidence>
<evidence type="ECO:0000256" key="2">
    <source>
        <dbReference type="ARBA" id="ARBA00022448"/>
    </source>
</evidence>
<dbReference type="PANTHER" id="PTHR42982">
    <property type="entry name" value="SEC-INDEPENDENT PROTEIN TRANSLOCASE PROTEIN TATA"/>
    <property type="match status" value="1"/>
</dbReference>
<accession>A0ABQ3AMS3</accession>
<dbReference type="InterPro" id="IPR006312">
    <property type="entry name" value="TatA/E"/>
</dbReference>
<dbReference type="PANTHER" id="PTHR42982:SF1">
    <property type="entry name" value="SEC-INDEPENDENT PROTEIN TRANSLOCASE PROTEIN TATA"/>
    <property type="match status" value="1"/>
</dbReference>
<reference evidence="11" key="1">
    <citation type="journal article" date="2019" name="Int. J. Syst. Evol. Microbiol.">
        <title>The Global Catalogue of Microorganisms (GCM) 10K type strain sequencing project: providing services to taxonomists for standard genome sequencing and annotation.</title>
        <authorList>
            <consortium name="The Broad Institute Genomics Platform"/>
            <consortium name="The Broad Institute Genome Sequencing Center for Infectious Disease"/>
            <person name="Wu L."/>
            <person name="Ma J."/>
        </authorList>
    </citation>
    <scope>NUCLEOTIDE SEQUENCE [LARGE SCALE GENOMIC DNA]</scope>
    <source>
        <strain evidence="11">KCTC 32239</strain>
    </source>
</reference>
<keyword evidence="5 9" id="KW-0653">Protein transport</keyword>
<keyword evidence="11" id="KW-1185">Reference proteome</keyword>
<dbReference type="InterPro" id="IPR003369">
    <property type="entry name" value="TatA/B/E"/>
</dbReference>
<proteinExistence type="inferred from homology"/>
<feature type="transmembrane region" description="Helical" evidence="9">
    <location>
        <begin position="6"/>
        <end position="27"/>
    </location>
</feature>
<dbReference type="HAMAP" id="MF_00236">
    <property type="entry name" value="TatA_E"/>
    <property type="match status" value="1"/>
</dbReference>
<gene>
    <name evidence="9 10" type="primary">tatA</name>
    <name evidence="10" type="ORF">GCM10011613_00830</name>
</gene>
<comment type="similarity">
    <text evidence="9">Belongs to the TatA/E family.</text>
</comment>